<evidence type="ECO:0000256" key="1">
    <source>
        <dbReference type="ARBA" id="ARBA00023239"/>
    </source>
</evidence>
<keyword evidence="3" id="KW-1185">Reference proteome</keyword>
<sequence>MPPVPFIEPAQIDCSKIVADLDEIKRLNPHRDNMLQLHAIVFLDFEAMLIAGYKDVRSDEFWVSGHMPGYPLFPGVMMCEAAAQMISFYTKKLSLFGDNLLGLGGLDGARFRYPVRPGDRLLMIGKGIKVSRRITVFDVQGYVGSNLCFEVRVSGVPIPGQENINKVLEAPKS</sequence>
<dbReference type="InterPro" id="IPR013114">
    <property type="entry name" value="FabA_FabZ"/>
</dbReference>
<dbReference type="Gene3D" id="3.10.129.10">
    <property type="entry name" value="Hotdog Thioesterase"/>
    <property type="match status" value="1"/>
</dbReference>
<proteinExistence type="predicted"/>
<dbReference type="Pfam" id="PF07977">
    <property type="entry name" value="FabA"/>
    <property type="match status" value="1"/>
</dbReference>
<reference evidence="2" key="1">
    <citation type="submission" date="2021-05" db="EMBL/GenBank/DDBJ databases">
        <title>Complete genome sequence of the cellulolytic planctomycete Telmatocola sphagniphila SP2T and characterization of the first cellulase from planctomycetes.</title>
        <authorList>
            <person name="Rakitin A.L."/>
            <person name="Beletsky A.V."/>
            <person name="Naumoff D.G."/>
            <person name="Kulichevskaya I.S."/>
            <person name="Mardanov A.V."/>
            <person name="Ravin N.V."/>
            <person name="Dedysh S.N."/>
        </authorList>
    </citation>
    <scope>NUCLEOTIDE SEQUENCE</scope>
    <source>
        <strain evidence="2">SP2T</strain>
    </source>
</reference>
<dbReference type="AlphaFoldDB" id="A0A8E6ETV7"/>
<dbReference type="SUPFAM" id="SSF54637">
    <property type="entry name" value="Thioesterase/thiol ester dehydrase-isomerase"/>
    <property type="match status" value="1"/>
</dbReference>
<dbReference type="InterPro" id="IPR029069">
    <property type="entry name" value="HotDog_dom_sf"/>
</dbReference>
<name>A0A8E6ETV7_9BACT</name>
<gene>
    <name evidence="2" type="ORF">KIH39_03075</name>
</gene>
<dbReference type="EMBL" id="CP074694">
    <property type="protein sequence ID" value="QVL32914.1"/>
    <property type="molecule type" value="Genomic_DNA"/>
</dbReference>
<dbReference type="Proteomes" id="UP000676194">
    <property type="component" value="Chromosome"/>
</dbReference>
<keyword evidence="1" id="KW-0456">Lyase</keyword>
<dbReference type="PANTHER" id="PTHR30272:SF1">
    <property type="entry name" value="3-HYDROXYACYL-[ACYL-CARRIER-PROTEIN] DEHYDRATASE"/>
    <property type="match status" value="1"/>
</dbReference>
<dbReference type="RefSeq" id="WP_213497804.1">
    <property type="nucleotide sequence ID" value="NZ_CP074694.1"/>
</dbReference>
<accession>A0A8E6ETV7</accession>
<organism evidence="2 3">
    <name type="scientific">Telmatocola sphagniphila</name>
    <dbReference type="NCBI Taxonomy" id="1123043"/>
    <lineage>
        <taxon>Bacteria</taxon>
        <taxon>Pseudomonadati</taxon>
        <taxon>Planctomycetota</taxon>
        <taxon>Planctomycetia</taxon>
        <taxon>Gemmatales</taxon>
        <taxon>Gemmataceae</taxon>
    </lineage>
</organism>
<dbReference type="KEGG" id="tsph:KIH39_03075"/>
<evidence type="ECO:0000313" key="3">
    <source>
        <dbReference type="Proteomes" id="UP000676194"/>
    </source>
</evidence>
<dbReference type="GO" id="GO:0016829">
    <property type="term" value="F:lyase activity"/>
    <property type="evidence" value="ECO:0007669"/>
    <property type="project" value="UniProtKB-KW"/>
</dbReference>
<protein>
    <submittedName>
        <fullName evidence="2">Beta-hydroxyacyl-ACP dehydratase</fullName>
    </submittedName>
</protein>
<dbReference type="PANTHER" id="PTHR30272">
    <property type="entry name" value="3-HYDROXYACYL-[ACYL-CARRIER-PROTEIN] DEHYDRATASE"/>
    <property type="match status" value="1"/>
</dbReference>
<evidence type="ECO:0000313" key="2">
    <source>
        <dbReference type="EMBL" id="QVL32914.1"/>
    </source>
</evidence>